<evidence type="ECO:0000256" key="2">
    <source>
        <dbReference type="ARBA" id="ARBA00010040"/>
    </source>
</evidence>
<evidence type="ECO:0000256" key="4">
    <source>
        <dbReference type="ARBA" id="ARBA00022670"/>
    </source>
</evidence>
<gene>
    <name evidence="11" type="ORF">GSTUAT00005755001</name>
</gene>
<dbReference type="GO" id="GO:0006508">
    <property type="term" value="P:proteolysis"/>
    <property type="evidence" value="ECO:0007669"/>
    <property type="project" value="UniProtKB-KW"/>
</dbReference>
<dbReference type="InterPro" id="IPR011042">
    <property type="entry name" value="6-blade_b-propeller_TolB-like"/>
</dbReference>
<dbReference type="PANTHER" id="PTHR42776">
    <property type="entry name" value="SERINE PEPTIDASE S9 FAMILY MEMBER"/>
    <property type="match status" value="1"/>
</dbReference>
<organism evidence="11 12">
    <name type="scientific">Tuber aestivum</name>
    <name type="common">summer truffle</name>
    <dbReference type="NCBI Taxonomy" id="59557"/>
    <lineage>
        <taxon>Eukaryota</taxon>
        <taxon>Fungi</taxon>
        <taxon>Dikarya</taxon>
        <taxon>Ascomycota</taxon>
        <taxon>Pezizomycotina</taxon>
        <taxon>Pezizomycetes</taxon>
        <taxon>Pezizales</taxon>
        <taxon>Tuberaceae</taxon>
        <taxon>Tuber</taxon>
    </lineage>
</organism>
<name>A0A292PU82_9PEZI</name>
<comment type="subcellular location">
    <subcellularLocation>
        <location evidence="1">Secreted</location>
    </subcellularLocation>
</comment>
<evidence type="ECO:0000313" key="11">
    <source>
        <dbReference type="EMBL" id="CUS10208.1"/>
    </source>
</evidence>
<dbReference type="PANTHER" id="PTHR42776:SF11">
    <property type="entry name" value="DIPEPTIDYL-PEPTIDASE 5-RELATED"/>
    <property type="match status" value="1"/>
</dbReference>
<dbReference type="FunFam" id="3.40.50.1820:FF:000028">
    <property type="entry name" value="S9 family peptidase"/>
    <property type="match status" value="1"/>
</dbReference>
<evidence type="ECO:0000256" key="5">
    <source>
        <dbReference type="ARBA" id="ARBA00022729"/>
    </source>
</evidence>
<evidence type="ECO:0000256" key="7">
    <source>
        <dbReference type="ARBA" id="ARBA00022825"/>
    </source>
</evidence>
<comment type="similarity">
    <text evidence="2">Belongs to the peptidase S9C family.</text>
</comment>
<dbReference type="Gene3D" id="3.40.50.1820">
    <property type="entry name" value="alpha/beta hydrolase"/>
    <property type="match status" value="1"/>
</dbReference>
<dbReference type="EMBL" id="LN891054">
    <property type="protein sequence ID" value="CUS10208.1"/>
    <property type="molecule type" value="Genomic_DNA"/>
</dbReference>
<evidence type="ECO:0000256" key="8">
    <source>
        <dbReference type="ARBA" id="ARBA00023180"/>
    </source>
</evidence>
<accession>A0A292PU82</accession>
<dbReference type="SUPFAM" id="SSF82171">
    <property type="entry name" value="DPP6 N-terminal domain-like"/>
    <property type="match status" value="1"/>
</dbReference>
<keyword evidence="12" id="KW-1185">Reference proteome</keyword>
<keyword evidence="8" id="KW-0325">Glycoprotein</keyword>
<evidence type="ECO:0000259" key="10">
    <source>
        <dbReference type="Pfam" id="PF00326"/>
    </source>
</evidence>
<dbReference type="GO" id="GO:0005576">
    <property type="term" value="C:extracellular region"/>
    <property type="evidence" value="ECO:0007669"/>
    <property type="project" value="UniProtKB-SubCell"/>
</dbReference>
<dbReference type="AlphaFoldDB" id="A0A292PU82"/>
<evidence type="ECO:0000256" key="9">
    <source>
        <dbReference type="ARBA" id="ARBA00032829"/>
    </source>
</evidence>
<keyword evidence="7" id="KW-0720">Serine protease</keyword>
<feature type="domain" description="Peptidase S9 prolyl oligopeptidase catalytic" evidence="10">
    <location>
        <begin position="498"/>
        <end position="709"/>
    </location>
</feature>
<evidence type="ECO:0000313" key="12">
    <source>
        <dbReference type="Proteomes" id="UP001412239"/>
    </source>
</evidence>
<evidence type="ECO:0000256" key="1">
    <source>
        <dbReference type="ARBA" id="ARBA00004613"/>
    </source>
</evidence>
<dbReference type="GO" id="GO:0004252">
    <property type="term" value="F:serine-type endopeptidase activity"/>
    <property type="evidence" value="ECO:0007669"/>
    <property type="project" value="TreeGrafter"/>
</dbReference>
<protein>
    <recommendedName>
        <fullName evidence="9">Dipeptidyl-peptidase V</fullName>
    </recommendedName>
</protein>
<feature type="non-terminal residue" evidence="11">
    <location>
        <position position="1"/>
    </location>
</feature>
<evidence type="ECO:0000256" key="3">
    <source>
        <dbReference type="ARBA" id="ARBA00022525"/>
    </source>
</evidence>
<proteinExistence type="inferred from homology"/>
<dbReference type="InterPro" id="IPR001375">
    <property type="entry name" value="Peptidase_S9_cat"/>
</dbReference>
<dbReference type="Gene3D" id="2.120.10.30">
    <property type="entry name" value="TolB, C-terminal domain"/>
    <property type="match status" value="1"/>
</dbReference>
<dbReference type="Proteomes" id="UP001412239">
    <property type="component" value="Unassembled WGS sequence"/>
</dbReference>
<dbReference type="InterPro" id="IPR029058">
    <property type="entry name" value="AB_hydrolase_fold"/>
</dbReference>
<evidence type="ECO:0000256" key="6">
    <source>
        <dbReference type="ARBA" id="ARBA00022801"/>
    </source>
</evidence>
<keyword evidence="3" id="KW-0964">Secreted</keyword>
<sequence length="732" mass="80993">VLVSSCSLSWCWGNLLRSEDLLSAPRRGEAVPNRSGSLAVFHVSSYSFDSHSSASSWNLLDLGNGDTTVLFSGPIVQEVVWLDDESLLYINGTNSDIEGGSELWIAKYSKPSERHTIPLHKAWASRLTPIRYKAASLPASVLNLKTVSPTEGSVSFVVSALTYPNGTIYNSESAPKRLDTGLVYESLFVRHWDAYDKPEKSSLFSGVLSLDGDRFRLEKEIKNLMVGADGTIETPIAPFGGTDDFDISPDGQTVAFVSKTPYLNPANHTQVLVYTVPFDGSSKPEPINLEGKDTGGYPLPEGAASFPKFSPNGGALAYLQMYMNGYESDQNNVFIYRMDSSSITALWKPWDRSPGGLLWSGDGNTIYLTAESYGRVRIFEARIDDDTPKEITAEGNIAALHLLPSGDLLISRNSLTSSIGYFVFNPSSKHFKTLLLPTDVDPQLTDLSKITVEDFSFDGAETKVHGFIVKPSGFDSSKKTRLAFLIHGGPQGAWTDSWSTRWNPALFAEAGYIAVAVNPTGSTGYGQAFTDAIQNQWGGLPYIDLIKSMEYLENTEEYNYIDFDNAVALGASYGGYMINYIQGMPLGKKFQALVCHDGSFASQNIYSTDELYFPQREFNGTLWDDPENYSKWSPSAHIKNWGTPQFVIHNALDFRLPISEGLSVFNILQSLGIPSKFLTFPDENHWVLKPENSLVWHREVLEWINRWTEARANRGAAKTGKVQTVLRARDKL</sequence>
<dbReference type="Pfam" id="PF00326">
    <property type="entry name" value="Peptidase_S9"/>
    <property type="match status" value="1"/>
</dbReference>
<reference evidence="11" key="1">
    <citation type="submission" date="2015-10" db="EMBL/GenBank/DDBJ databases">
        <authorList>
            <person name="Regsiter A."/>
            <person name="william w."/>
        </authorList>
    </citation>
    <scope>NUCLEOTIDE SEQUENCE</scope>
    <source>
        <strain evidence="11">Montdore</strain>
    </source>
</reference>
<keyword evidence="5" id="KW-0732">Signal</keyword>
<keyword evidence="6" id="KW-0378">Hydrolase</keyword>
<keyword evidence="4" id="KW-0645">Protease</keyword>
<feature type="non-terminal residue" evidence="11">
    <location>
        <position position="732"/>
    </location>
</feature>
<dbReference type="SUPFAM" id="SSF53474">
    <property type="entry name" value="alpha/beta-Hydrolases"/>
    <property type="match status" value="1"/>
</dbReference>